<evidence type="ECO:0000313" key="1">
    <source>
        <dbReference type="EMBL" id="CAF87413.1"/>
    </source>
</evidence>
<name>Q4TI69_TETNG</name>
<comment type="caution">
    <text evidence="1">The sequence shown here is derived from an EMBL/GenBank/DDBJ whole genome shotgun (WGS) entry which is preliminary data.</text>
</comment>
<gene>
    <name evidence="1" type="ORF">GSTENG00000107001</name>
</gene>
<dbReference type="AlphaFoldDB" id="Q4TI69"/>
<reference evidence="1" key="1">
    <citation type="journal article" date="2004" name="Nature">
        <title>Genome duplication in the teleost fish Tetraodon nigroviridis reveals the early vertebrate proto-karyotype.</title>
        <authorList>
            <person name="Jaillon O."/>
            <person name="Aury J.-M."/>
            <person name="Brunet F."/>
            <person name="Petit J.-L."/>
            <person name="Stange-Thomann N."/>
            <person name="Mauceli E."/>
            <person name="Bouneau L."/>
            <person name="Fischer C."/>
            <person name="Ozouf-Costaz C."/>
            <person name="Bernot A."/>
            <person name="Nicaud S."/>
            <person name="Jaffe D."/>
            <person name="Fisher S."/>
            <person name="Lutfalla G."/>
            <person name="Dossat C."/>
            <person name="Segurens B."/>
            <person name="Dasilva C."/>
            <person name="Salanoubat M."/>
            <person name="Levy M."/>
            <person name="Boudet N."/>
            <person name="Castellano S."/>
            <person name="Anthouard V."/>
            <person name="Jubin C."/>
            <person name="Castelli V."/>
            <person name="Katinka M."/>
            <person name="Vacherie B."/>
            <person name="Biemont C."/>
            <person name="Skalli Z."/>
            <person name="Cattolico L."/>
            <person name="Poulain J."/>
            <person name="De Berardinis V."/>
            <person name="Cruaud C."/>
            <person name="Duprat S."/>
            <person name="Brottier P."/>
            <person name="Coutanceau J.-P."/>
            <person name="Gouzy J."/>
            <person name="Parra G."/>
            <person name="Lardier G."/>
            <person name="Chapple C."/>
            <person name="McKernan K.J."/>
            <person name="McEwan P."/>
            <person name="Bosak S."/>
            <person name="Kellis M."/>
            <person name="Volff J.-N."/>
            <person name="Guigo R."/>
            <person name="Zody M.C."/>
            <person name="Mesirov J."/>
            <person name="Lindblad-Toh K."/>
            <person name="Birren B."/>
            <person name="Nusbaum C."/>
            <person name="Kahn D."/>
            <person name="Robinson-Rechavi M."/>
            <person name="Laudet V."/>
            <person name="Schachter V."/>
            <person name="Quetier F."/>
            <person name="Saurin W."/>
            <person name="Scarpelli C."/>
            <person name="Wincker P."/>
            <person name="Lander E.S."/>
            <person name="Weissenbach J."/>
            <person name="Roest Crollius H."/>
        </authorList>
    </citation>
    <scope>NUCLEOTIDE SEQUENCE [LARGE SCALE GENOMIC DNA]</scope>
</reference>
<dbReference type="EMBL" id="CAAE01002365">
    <property type="protein sequence ID" value="CAF87413.1"/>
    <property type="molecule type" value="Genomic_DNA"/>
</dbReference>
<feature type="non-terminal residue" evidence="1">
    <location>
        <position position="1"/>
    </location>
</feature>
<proteinExistence type="predicted"/>
<reference evidence="1" key="2">
    <citation type="submission" date="2004-02" db="EMBL/GenBank/DDBJ databases">
        <authorList>
            <consortium name="Genoscope"/>
            <consortium name="Whitehead Institute Centre for Genome Research"/>
        </authorList>
    </citation>
    <scope>NUCLEOTIDE SEQUENCE</scope>
</reference>
<accession>Q4TI69</accession>
<dbReference type="KEGG" id="tng:GSTEN00000107G001"/>
<organism evidence="1">
    <name type="scientific">Tetraodon nigroviridis</name>
    <name type="common">Spotted green pufferfish</name>
    <name type="synonym">Chelonodon nigroviridis</name>
    <dbReference type="NCBI Taxonomy" id="99883"/>
    <lineage>
        <taxon>Eukaryota</taxon>
        <taxon>Metazoa</taxon>
        <taxon>Chordata</taxon>
        <taxon>Craniata</taxon>
        <taxon>Vertebrata</taxon>
        <taxon>Euteleostomi</taxon>
        <taxon>Actinopterygii</taxon>
        <taxon>Neopterygii</taxon>
        <taxon>Teleostei</taxon>
        <taxon>Neoteleostei</taxon>
        <taxon>Acanthomorphata</taxon>
        <taxon>Eupercaria</taxon>
        <taxon>Tetraodontiformes</taxon>
        <taxon>Tetradontoidea</taxon>
        <taxon>Tetraodontidae</taxon>
        <taxon>Tetraodon</taxon>
    </lineage>
</organism>
<sequence length="66" mass="7818">RVEEHRDAGGRLRCGRGLLFRCSNRRCPVQHRGHLHVLRREELLERVLRCHLQCLHLQSVSGVEQR</sequence>
<protein>
    <submittedName>
        <fullName evidence="1">(spotted green pufferfish) hypothetical protein</fullName>
    </submittedName>
</protein>